<accession>H8KM68</accession>
<sequence length="92" mass="10895">MGTILKFILELILIFWLLRMLLRLAAPFIFRKVVNKASQQAENFYRQQQQQYAATNNKREGEMYVDQTPQQPAKRKPNLDNAGEFVDYEEVK</sequence>
<dbReference type="Proteomes" id="UP000007590">
    <property type="component" value="Chromosome"/>
</dbReference>
<dbReference type="InterPro" id="IPR032272">
    <property type="entry name" value="DUF4834"/>
</dbReference>
<dbReference type="KEGG" id="scn:Solca_4260"/>
<evidence type="ECO:0000256" key="1">
    <source>
        <dbReference type="SAM" id="MobiDB-lite"/>
    </source>
</evidence>
<dbReference type="AlphaFoldDB" id="H8KM68"/>
<keyword evidence="3" id="KW-1185">Reference proteome</keyword>
<dbReference type="RefSeq" id="WP_014682472.1">
    <property type="nucleotide sequence ID" value="NC_017770.1"/>
</dbReference>
<reference evidence="2" key="1">
    <citation type="submission" date="2012-02" db="EMBL/GenBank/DDBJ databases">
        <title>The complete genome of Solitalea canadensis DSM 3403.</title>
        <authorList>
            <consortium name="US DOE Joint Genome Institute (JGI-PGF)"/>
            <person name="Lucas S."/>
            <person name="Copeland A."/>
            <person name="Lapidus A."/>
            <person name="Glavina del Rio T."/>
            <person name="Dalin E."/>
            <person name="Tice H."/>
            <person name="Bruce D."/>
            <person name="Goodwin L."/>
            <person name="Pitluck S."/>
            <person name="Peters L."/>
            <person name="Ovchinnikova G."/>
            <person name="Lu M."/>
            <person name="Kyrpides N."/>
            <person name="Mavromatis K."/>
            <person name="Ivanova N."/>
            <person name="Brettin T."/>
            <person name="Detter J.C."/>
            <person name="Han C."/>
            <person name="Larimer F."/>
            <person name="Land M."/>
            <person name="Hauser L."/>
            <person name="Markowitz V."/>
            <person name="Cheng J.-F."/>
            <person name="Hugenholtz P."/>
            <person name="Woyke T."/>
            <person name="Wu D."/>
            <person name="Spring S."/>
            <person name="Schroeder M."/>
            <person name="Kopitz M."/>
            <person name="Brambilla E."/>
            <person name="Klenk H.-P."/>
            <person name="Eisen J.A."/>
        </authorList>
    </citation>
    <scope>NUCLEOTIDE SEQUENCE</scope>
    <source>
        <strain evidence="2">DSM 3403</strain>
    </source>
</reference>
<organism evidence="2 3">
    <name type="scientific">Solitalea canadensis (strain ATCC 29591 / DSM 3403 / JCM 21819 / LMG 8368 / NBRC 15130 / NCIMB 12057 / USAM 9D)</name>
    <name type="common">Flexibacter canadensis</name>
    <dbReference type="NCBI Taxonomy" id="929556"/>
    <lineage>
        <taxon>Bacteria</taxon>
        <taxon>Pseudomonadati</taxon>
        <taxon>Bacteroidota</taxon>
        <taxon>Sphingobacteriia</taxon>
        <taxon>Sphingobacteriales</taxon>
        <taxon>Sphingobacteriaceae</taxon>
        <taxon>Solitalea</taxon>
    </lineage>
</organism>
<dbReference type="HOGENOM" id="CLU_157095_1_0_10"/>
<protein>
    <recommendedName>
        <fullName evidence="4">DUF4834 domain-containing protein</fullName>
    </recommendedName>
</protein>
<dbReference type="OrthoDB" id="799376at2"/>
<dbReference type="STRING" id="929556.Solca_4260"/>
<proteinExistence type="predicted"/>
<gene>
    <name evidence="2" type="ordered locus">Solca_4260</name>
</gene>
<dbReference type="EMBL" id="CP003349">
    <property type="protein sequence ID" value="AFD09250.1"/>
    <property type="molecule type" value="Genomic_DNA"/>
</dbReference>
<dbReference type="eggNOG" id="ENOG5033BIV">
    <property type="taxonomic scope" value="Bacteria"/>
</dbReference>
<feature type="region of interest" description="Disordered" evidence="1">
    <location>
        <begin position="49"/>
        <end position="92"/>
    </location>
</feature>
<name>H8KM68_SOLCM</name>
<evidence type="ECO:0000313" key="2">
    <source>
        <dbReference type="EMBL" id="AFD09250.1"/>
    </source>
</evidence>
<dbReference type="Pfam" id="PF16118">
    <property type="entry name" value="DUF4834"/>
    <property type="match status" value="1"/>
</dbReference>
<evidence type="ECO:0008006" key="4">
    <source>
        <dbReference type="Google" id="ProtNLM"/>
    </source>
</evidence>
<evidence type="ECO:0000313" key="3">
    <source>
        <dbReference type="Proteomes" id="UP000007590"/>
    </source>
</evidence>